<keyword evidence="3" id="KW-1185">Reference proteome</keyword>
<dbReference type="InterPro" id="IPR036388">
    <property type="entry name" value="WH-like_DNA-bd_sf"/>
</dbReference>
<reference evidence="2 3" key="1">
    <citation type="submission" date="2020-09" db="EMBL/GenBank/DDBJ databases">
        <authorList>
            <person name="Yoon J.-W."/>
        </authorList>
    </citation>
    <scope>NUCLEOTIDE SEQUENCE [LARGE SCALE GENOMIC DNA]</scope>
    <source>
        <strain evidence="2 3">KMU-140</strain>
    </source>
</reference>
<gene>
    <name evidence="2" type="ORF">IB285_10165</name>
</gene>
<dbReference type="SMART" id="SM00347">
    <property type="entry name" value="HTH_MARR"/>
    <property type="match status" value="1"/>
</dbReference>
<dbReference type="InterPro" id="IPR000835">
    <property type="entry name" value="HTH_MarR-typ"/>
</dbReference>
<dbReference type="EMBL" id="JACXLC010000001">
    <property type="protein sequence ID" value="MBD2842622.1"/>
    <property type="molecule type" value="Genomic_DNA"/>
</dbReference>
<sequence>MQQLPSQLKFLRLKRCDFADVITADLAALRMEMRPASRYMTRRSTGAALTRTELAIIRSAQAFERWCVVLHSTVSDSRLSAQDVWILHSIRMRGGAQNLSELLLFLNRNDVSTIQYSLRKIEQAGLIERVTGNSKREAGYRLTEEGEAATKEYADLRDELLIELAEDIRDFEEALVAAASTLERLTGTYDQATQLVLNRKIMQPPQD</sequence>
<dbReference type="GO" id="GO:0003677">
    <property type="term" value="F:DNA binding"/>
    <property type="evidence" value="ECO:0007669"/>
    <property type="project" value="UniProtKB-KW"/>
</dbReference>
<dbReference type="Proteomes" id="UP000635384">
    <property type="component" value="Unassembled WGS sequence"/>
</dbReference>
<dbReference type="Gene3D" id="1.10.10.10">
    <property type="entry name" value="Winged helix-like DNA-binding domain superfamily/Winged helix DNA-binding domain"/>
    <property type="match status" value="1"/>
</dbReference>
<keyword evidence="2" id="KW-0238">DNA-binding</keyword>
<accession>A0ABR8KWM5</accession>
<feature type="domain" description="HTH marR-type" evidence="1">
    <location>
        <begin position="72"/>
        <end position="173"/>
    </location>
</feature>
<dbReference type="InterPro" id="IPR036390">
    <property type="entry name" value="WH_DNA-bd_sf"/>
</dbReference>
<evidence type="ECO:0000313" key="3">
    <source>
        <dbReference type="Proteomes" id="UP000635384"/>
    </source>
</evidence>
<dbReference type="SUPFAM" id="SSF46785">
    <property type="entry name" value="Winged helix' DNA-binding domain"/>
    <property type="match status" value="1"/>
</dbReference>
<organism evidence="2 3">
    <name type="scientific">Erythrobacter rubeus</name>
    <dbReference type="NCBI Taxonomy" id="2760803"/>
    <lineage>
        <taxon>Bacteria</taxon>
        <taxon>Pseudomonadati</taxon>
        <taxon>Pseudomonadota</taxon>
        <taxon>Alphaproteobacteria</taxon>
        <taxon>Sphingomonadales</taxon>
        <taxon>Erythrobacteraceae</taxon>
        <taxon>Erythrobacter/Porphyrobacter group</taxon>
        <taxon>Erythrobacter</taxon>
    </lineage>
</organism>
<dbReference type="RefSeq" id="WP_190788068.1">
    <property type="nucleotide sequence ID" value="NZ_JACXLC010000001.1"/>
</dbReference>
<name>A0ABR8KWM5_9SPHN</name>
<dbReference type="Pfam" id="PF13463">
    <property type="entry name" value="HTH_27"/>
    <property type="match status" value="1"/>
</dbReference>
<evidence type="ECO:0000259" key="1">
    <source>
        <dbReference type="SMART" id="SM00347"/>
    </source>
</evidence>
<protein>
    <submittedName>
        <fullName evidence="2">Winged helix DNA-binding protein</fullName>
    </submittedName>
</protein>
<evidence type="ECO:0000313" key="2">
    <source>
        <dbReference type="EMBL" id="MBD2842622.1"/>
    </source>
</evidence>
<proteinExistence type="predicted"/>
<comment type="caution">
    <text evidence="2">The sequence shown here is derived from an EMBL/GenBank/DDBJ whole genome shotgun (WGS) entry which is preliminary data.</text>
</comment>